<comment type="caution">
    <text evidence="1">The sequence shown here is derived from an EMBL/GenBank/DDBJ whole genome shotgun (WGS) entry which is preliminary data.</text>
</comment>
<gene>
    <name evidence="1" type="ORF">MANES_01G002151v8</name>
</gene>
<evidence type="ECO:0000313" key="2">
    <source>
        <dbReference type="Proteomes" id="UP000091857"/>
    </source>
</evidence>
<accession>A0ACB7IAH0</accession>
<sequence>MDRSFLGSAHDLSSGPHCRKCLGKLGSLALQEIFLAWVVESELEKIKENLEVIKAVLLDAEQHLSQNPWVGMWQENLKQVLYYGEN</sequence>
<protein>
    <submittedName>
        <fullName evidence="1">Uncharacterized protein</fullName>
    </submittedName>
</protein>
<dbReference type="EMBL" id="CM004387">
    <property type="protein sequence ID" value="KAG8661411.1"/>
    <property type="molecule type" value="Genomic_DNA"/>
</dbReference>
<evidence type="ECO:0000313" key="1">
    <source>
        <dbReference type="EMBL" id="KAG8661411.1"/>
    </source>
</evidence>
<keyword evidence="2" id="KW-1185">Reference proteome</keyword>
<organism evidence="1 2">
    <name type="scientific">Manihot esculenta</name>
    <name type="common">Cassava</name>
    <name type="synonym">Jatropha manihot</name>
    <dbReference type="NCBI Taxonomy" id="3983"/>
    <lineage>
        <taxon>Eukaryota</taxon>
        <taxon>Viridiplantae</taxon>
        <taxon>Streptophyta</taxon>
        <taxon>Embryophyta</taxon>
        <taxon>Tracheophyta</taxon>
        <taxon>Spermatophyta</taxon>
        <taxon>Magnoliopsida</taxon>
        <taxon>eudicotyledons</taxon>
        <taxon>Gunneridae</taxon>
        <taxon>Pentapetalae</taxon>
        <taxon>rosids</taxon>
        <taxon>fabids</taxon>
        <taxon>Malpighiales</taxon>
        <taxon>Euphorbiaceae</taxon>
        <taxon>Crotonoideae</taxon>
        <taxon>Manihoteae</taxon>
        <taxon>Manihot</taxon>
    </lineage>
</organism>
<name>A0ACB7IAH0_MANES</name>
<reference evidence="2" key="1">
    <citation type="journal article" date="2016" name="Nat. Biotechnol.">
        <title>Sequencing wild and cultivated cassava and related species reveals extensive interspecific hybridization and genetic diversity.</title>
        <authorList>
            <person name="Bredeson J.V."/>
            <person name="Lyons J.B."/>
            <person name="Prochnik S.E."/>
            <person name="Wu G.A."/>
            <person name="Ha C.M."/>
            <person name="Edsinger-Gonzales E."/>
            <person name="Grimwood J."/>
            <person name="Schmutz J."/>
            <person name="Rabbi I.Y."/>
            <person name="Egesi C."/>
            <person name="Nauluvula P."/>
            <person name="Lebot V."/>
            <person name="Ndunguru J."/>
            <person name="Mkamilo G."/>
            <person name="Bart R.S."/>
            <person name="Setter T.L."/>
            <person name="Gleadow R.M."/>
            <person name="Kulakow P."/>
            <person name="Ferguson M.E."/>
            <person name="Rounsley S."/>
            <person name="Rokhsar D.S."/>
        </authorList>
    </citation>
    <scope>NUCLEOTIDE SEQUENCE [LARGE SCALE GENOMIC DNA]</scope>
    <source>
        <strain evidence="2">cv. AM560-2</strain>
    </source>
</reference>
<proteinExistence type="predicted"/>
<dbReference type="Proteomes" id="UP000091857">
    <property type="component" value="Chromosome 1"/>
</dbReference>